<accession>A0A0D0T940</accession>
<evidence type="ECO:0000313" key="2">
    <source>
        <dbReference type="EMBL" id="KIR20156.1"/>
    </source>
</evidence>
<reference evidence="2 3" key="1">
    <citation type="submission" date="2015-01" db="EMBL/GenBank/DDBJ databases">
        <title>Genome sequence of the beneficial rhizobacterium Pseudomonas fluorescens 2-79.</title>
        <authorList>
            <person name="Thuermer A."/>
            <person name="Daniel R."/>
        </authorList>
    </citation>
    <scope>NUCLEOTIDE SEQUENCE [LARGE SCALE GENOMIC DNA]</scope>
    <source>
        <strain evidence="2 3">2-79</strain>
    </source>
</reference>
<dbReference type="Pfam" id="PF11319">
    <property type="entry name" value="VasI"/>
    <property type="match status" value="1"/>
</dbReference>
<gene>
    <name evidence="2" type="ORF">PFLU3_44030</name>
</gene>
<feature type="signal peptide" evidence="1">
    <location>
        <begin position="1"/>
        <end position="25"/>
    </location>
</feature>
<dbReference type="AlphaFoldDB" id="A0A0D0T940"/>
<evidence type="ECO:0000313" key="3">
    <source>
        <dbReference type="Proteomes" id="UP000032210"/>
    </source>
</evidence>
<dbReference type="EMBL" id="JXCQ01000054">
    <property type="protein sequence ID" value="KIR20156.1"/>
    <property type="molecule type" value="Genomic_DNA"/>
</dbReference>
<dbReference type="InterPro" id="IPR017738">
    <property type="entry name" value="T6SS-assoc_VCA0118"/>
</dbReference>
<sequence length="223" mass="24733">MRKGRQHWRWIGGLCAMLAAPHIHALPMAQDCPAIVSPIKRLECFDLAAGTPIHHPPAPPRALSQVLPIVDLVQRNEAKRPPEDQRFLLSSFPAPDNAQPPRLVISAPALGALPPRPYLAISCESKISRLQLVLDEPAKPNKIRIQLFKDERPVSAAYQWQVLDDAGLVVDAGRGLQAISLLRNMGGGQRLRLESDYPRLHGLVFDAEGLGELIEQERQACRW</sequence>
<feature type="chain" id="PRO_5002237925" description="Type VI secretion system-associated protein TagO" evidence="1">
    <location>
        <begin position="26"/>
        <end position="223"/>
    </location>
</feature>
<dbReference type="NCBIfam" id="TIGR03360">
    <property type="entry name" value="VI_minor_1"/>
    <property type="match status" value="1"/>
</dbReference>
<dbReference type="PATRIC" id="fig|294.125.peg.4513"/>
<keyword evidence="1" id="KW-0732">Signal</keyword>
<evidence type="ECO:0008006" key="4">
    <source>
        <dbReference type="Google" id="ProtNLM"/>
    </source>
</evidence>
<dbReference type="Proteomes" id="UP000032210">
    <property type="component" value="Unassembled WGS sequence"/>
</dbReference>
<organism evidence="2 3">
    <name type="scientific">Pseudomonas fluorescens</name>
    <dbReference type="NCBI Taxonomy" id="294"/>
    <lineage>
        <taxon>Bacteria</taxon>
        <taxon>Pseudomonadati</taxon>
        <taxon>Pseudomonadota</taxon>
        <taxon>Gammaproteobacteria</taxon>
        <taxon>Pseudomonadales</taxon>
        <taxon>Pseudomonadaceae</taxon>
        <taxon>Pseudomonas</taxon>
    </lineage>
</organism>
<name>A0A0D0T940_PSEFL</name>
<proteinExistence type="predicted"/>
<comment type="caution">
    <text evidence="2">The sequence shown here is derived from an EMBL/GenBank/DDBJ whole genome shotgun (WGS) entry which is preliminary data.</text>
</comment>
<protein>
    <recommendedName>
        <fullName evidence="4">Type VI secretion system-associated protein TagO</fullName>
    </recommendedName>
</protein>
<evidence type="ECO:0000256" key="1">
    <source>
        <dbReference type="SAM" id="SignalP"/>
    </source>
</evidence>